<evidence type="ECO:0000256" key="3">
    <source>
        <dbReference type="ARBA" id="ARBA00022946"/>
    </source>
</evidence>
<dbReference type="KEGG" id="hvg:123412583"/>
<reference evidence="5" key="1">
    <citation type="journal article" date="2012" name="Nature">
        <title>A physical, genetic and functional sequence assembly of the barley genome.</title>
        <authorList>
            <consortium name="The International Barley Genome Sequencing Consortium"/>
            <person name="Mayer K.F."/>
            <person name="Waugh R."/>
            <person name="Brown J.W."/>
            <person name="Schulman A."/>
            <person name="Langridge P."/>
            <person name="Platzer M."/>
            <person name="Fincher G.B."/>
            <person name="Muehlbauer G.J."/>
            <person name="Sato K."/>
            <person name="Close T.J."/>
            <person name="Wise R.P."/>
            <person name="Stein N."/>
        </authorList>
    </citation>
    <scope>NUCLEOTIDE SEQUENCE [LARGE SCALE GENOMIC DNA]</scope>
    <source>
        <strain evidence="5">cv. Morex</strain>
    </source>
</reference>
<dbReference type="Proteomes" id="UP000011116">
    <property type="component" value="Chromosome 1H"/>
</dbReference>
<dbReference type="Gene3D" id="1.25.70.10">
    <property type="entry name" value="Transcription termination factor 3, mitochondrial"/>
    <property type="match status" value="2"/>
</dbReference>
<dbReference type="GO" id="GO:0009507">
    <property type="term" value="C:chloroplast"/>
    <property type="evidence" value="ECO:0000318"/>
    <property type="project" value="GO_Central"/>
</dbReference>
<evidence type="ECO:0000256" key="1">
    <source>
        <dbReference type="ARBA" id="ARBA00007692"/>
    </source>
</evidence>
<dbReference type="EnsemblPlants" id="HORVU.MOREX.r3.1HG0063280.1">
    <property type="protein sequence ID" value="HORVU.MOREX.r3.1HG0063280.1.CDS1"/>
    <property type="gene ID" value="HORVU.MOREX.r3.1HG0063280"/>
</dbReference>
<evidence type="ECO:0000256" key="2">
    <source>
        <dbReference type="ARBA" id="ARBA00022472"/>
    </source>
</evidence>
<dbReference type="GO" id="GO:0006353">
    <property type="term" value="P:DNA-templated transcription termination"/>
    <property type="evidence" value="ECO:0007669"/>
    <property type="project" value="UniProtKB-KW"/>
</dbReference>
<reference evidence="4" key="3">
    <citation type="submission" date="2022-01" db="UniProtKB">
        <authorList>
            <consortium name="EnsemblPlants"/>
        </authorList>
    </citation>
    <scope>IDENTIFICATION</scope>
    <source>
        <strain evidence="4">subsp. vulgare</strain>
    </source>
</reference>
<sequence length="395" mass="43751">MFTSICRQRLLLFRIHQIPGGGGGGGGTNPLELIPGTIPLARSYTSPAVSKVPNSEPCRDTISYLISCGLSPAAAGAVTTSQHLRIRSTDKADAVRALLRHYGFADADIVRALRSASVLLVLDPEQILRPKLDFFASLGFETHKLATEPLLLARSLDKHLVPAIQFLRGIIGSDDDLRLAFHRVPRALAGDLDNNMRPAVEALRRGGLTEASISKLLVIRLGVLLSSPDRISEIFDELKAMGMSTLDPRFLYCFRAMSAVKRDSWLRKMAFFQSFGLSEGEVLQAFKTQPTIFLFTDESIQKKVRFLLDELKLGISDVIARPVVLGYSLEKCILPRCAVLSVLMREGRIGRDIKLLQALLGSSRNFKVRYVLRHAEYVPDVVKAYEGKIKFEGFK</sequence>
<dbReference type="Gramene" id="HORVU.MOREX.r2.1HG0050340.1">
    <property type="protein sequence ID" value="HORVU.MOREX.r2.1HG0050340.1.CDS.1"/>
    <property type="gene ID" value="HORVU.MOREX.r2.1HG0050340"/>
</dbReference>
<dbReference type="AlphaFoldDB" id="A0A8I6W6L3"/>
<dbReference type="Gramene" id="HORVU.MOREX.r3.1HG0063280.1">
    <property type="protein sequence ID" value="HORVU.MOREX.r3.1HG0063280.1.CDS1"/>
    <property type="gene ID" value="HORVU.MOREX.r3.1HG0063280"/>
</dbReference>
<dbReference type="FunFam" id="1.25.70.10:FF:000001">
    <property type="entry name" value="Mitochondrial transcription termination factor-like"/>
    <property type="match status" value="1"/>
</dbReference>
<dbReference type="InterPro" id="IPR003690">
    <property type="entry name" value="MTERF"/>
</dbReference>
<dbReference type="GO" id="GO:0003676">
    <property type="term" value="F:nucleic acid binding"/>
    <property type="evidence" value="ECO:0007669"/>
    <property type="project" value="InterPro"/>
</dbReference>
<dbReference type="SMR" id="A0A8I6W6L3"/>
<dbReference type="RefSeq" id="XP_044961471.1">
    <property type="nucleotide sequence ID" value="XM_045105536.1"/>
</dbReference>
<gene>
    <name evidence="4" type="primary">LOC123412583</name>
</gene>
<accession>A0A8I6W6L3</accession>
<dbReference type="SMART" id="SM00733">
    <property type="entry name" value="Mterf"/>
    <property type="match status" value="7"/>
</dbReference>
<dbReference type="OMA" id="MVSLDNC"/>
<dbReference type="OrthoDB" id="637682at2759"/>
<dbReference type="GeneID" id="123412583"/>
<organism evidence="4 5">
    <name type="scientific">Hordeum vulgare subsp. vulgare</name>
    <name type="common">Domesticated barley</name>
    <dbReference type="NCBI Taxonomy" id="112509"/>
    <lineage>
        <taxon>Eukaryota</taxon>
        <taxon>Viridiplantae</taxon>
        <taxon>Streptophyta</taxon>
        <taxon>Embryophyta</taxon>
        <taxon>Tracheophyta</taxon>
        <taxon>Spermatophyta</taxon>
        <taxon>Magnoliopsida</taxon>
        <taxon>Liliopsida</taxon>
        <taxon>Poales</taxon>
        <taxon>Poaceae</taxon>
        <taxon>BOP clade</taxon>
        <taxon>Pooideae</taxon>
        <taxon>Triticodae</taxon>
        <taxon>Triticeae</taxon>
        <taxon>Hordeinae</taxon>
        <taxon>Hordeum</taxon>
    </lineage>
</organism>
<keyword evidence="5" id="KW-1185">Reference proteome</keyword>
<dbReference type="Pfam" id="PF02536">
    <property type="entry name" value="mTERF"/>
    <property type="match status" value="1"/>
</dbReference>
<keyword evidence="2" id="KW-0804">Transcription</keyword>
<keyword evidence="2" id="KW-0806">Transcription termination</keyword>
<keyword evidence="3" id="KW-0809">Transit peptide</keyword>
<dbReference type="GO" id="GO:0009658">
    <property type="term" value="P:chloroplast organization"/>
    <property type="evidence" value="ECO:0000318"/>
    <property type="project" value="GO_Central"/>
</dbReference>
<reference evidence="4" key="2">
    <citation type="submission" date="2020-10" db="EMBL/GenBank/DDBJ databases">
        <authorList>
            <person name="Scholz U."/>
            <person name="Mascher M."/>
            <person name="Fiebig A."/>
        </authorList>
    </citation>
    <scope>NUCLEOTIDE SEQUENCE [LARGE SCALE GENOMIC DNA]</scope>
    <source>
        <strain evidence="4">cv. Morex</strain>
    </source>
</reference>
<name>A0A8I6W6L3_HORVV</name>
<dbReference type="PANTHER" id="PTHR13068:SF93">
    <property type="entry name" value="OS05G0403600 PROTEIN"/>
    <property type="match status" value="1"/>
</dbReference>
<evidence type="ECO:0000313" key="4">
    <source>
        <dbReference type="EnsemblPlants" id="HORVU.MOREX.r3.1HG0063280.1.CDS1"/>
    </source>
</evidence>
<dbReference type="InterPro" id="IPR038538">
    <property type="entry name" value="MTERF_sf"/>
</dbReference>
<dbReference type="PANTHER" id="PTHR13068">
    <property type="entry name" value="CGI-12 PROTEIN-RELATED"/>
    <property type="match status" value="1"/>
</dbReference>
<evidence type="ECO:0000313" key="5">
    <source>
        <dbReference type="Proteomes" id="UP000011116"/>
    </source>
</evidence>
<comment type="similarity">
    <text evidence="1">Belongs to the mTERF family.</text>
</comment>
<keyword evidence="2" id="KW-0805">Transcription regulation</keyword>
<proteinExistence type="inferred from homology"/>
<protein>
    <submittedName>
        <fullName evidence="4">Uncharacterized protein</fullName>
    </submittedName>
</protein>